<dbReference type="GO" id="GO:0015066">
    <property type="term" value="F:alpha-amylase inhibitor activity"/>
    <property type="evidence" value="ECO:0007669"/>
    <property type="project" value="UniProtKB-KW"/>
</dbReference>
<protein>
    <recommendedName>
        <fullName evidence="6">Alpha-amylase</fullName>
    </recommendedName>
</protein>
<proteinExistence type="predicted"/>
<dbReference type="EMBL" id="JAAIKT010000096">
    <property type="protein sequence ID" value="NEW76887.1"/>
    <property type="molecule type" value="Genomic_DNA"/>
</dbReference>
<keyword evidence="1" id="KW-0022">Alpha-amylase inhibitor</keyword>
<evidence type="ECO:0000256" key="1">
    <source>
        <dbReference type="ARBA" id="ARBA00022579"/>
    </source>
</evidence>
<dbReference type="SUPFAM" id="SSF49498">
    <property type="entry name" value="alpha-Amylase inhibitor tendamistat"/>
    <property type="match status" value="1"/>
</dbReference>
<sequence length="118" mass="12326">MYTPGRRDEEEMMQIWIKWGIASAGVVTALILSFGLSVPAAAGARTSGSAPACVAMSESWRYTNAANNCADTVSVMVVYQDGATGLCSTLPPGAYSTVGEGYLGRHGHPDHLAVCEVS</sequence>
<keyword evidence="5" id="KW-1185">Reference proteome</keyword>
<evidence type="ECO:0000256" key="3">
    <source>
        <dbReference type="SAM" id="Phobius"/>
    </source>
</evidence>
<dbReference type="Gene3D" id="2.60.40.20">
    <property type="entry name" value="Alpha-amylase inhibitor"/>
    <property type="match status" value="1"/>
</dbReference>
<dbReference type="InterPro" id="IPR000833">
    <property type="entry name" value="A-amylase_inhib"/>
</dbReference>
<evidence type="ECO:0000313" key="4">
    <source>
        <dbReference type="EMBL" id="NEW76887.1"/>
    </source>
</evidence>
<gene>
    <name evidence="4" type="ORF">G4H13_42815</name>
</gene>
<dbReference type="SMART" id="SM00783">
    <property type="entry name" value="A_amylase_inhib"/>
    <property type="match status" value="1"/>
</dbReference>
<dbReference type="Pfam" id="PF01356">
    <property type="entry name" value="A_amylase_inhib"/>
    <property type="match status" value="1"/>
</dbReference>
<evidence type="ECO:0000256" key="2">
    <source>
        <dbReference type="ARBA" id="ARBA00023157"/>
    </source>
</evidence>
<comment type="caution">
    <text evidence="4">The sequence shown here is derived from an EMBL/GenBank/DDBJ whole genome shotgun (WGS) entry which is preliminary data.</text>
</comment>
<dbReference type="InterPro" id="IPR036379">
    <property type="entry name" value="A-amylase_inhib_sf"/>
</dbReference>
<accession>A0A6G4AWP5</accession>
<feature type="transmembrane region" description="Helical" evidence="3">
    <location>
        <begin position="21"/>
        <end position="42"/>
    </location>
</feature>
<dbReference type="Proteomes" id="UP000476310">
    <property type="component" value="Unassembled WGS sequence"/>
</dbReference>
<keyword evidence="2" id="KW-1015">Disulfide bond</keyword>
<reference evidence="4" key="1">
    <citation type="submission" date="2020-02" db="EMBL/GenBank/DDBJ databases">
        <title>A new Streptomyces sp. for controlling soil-borne diseases.</title>
        <authorList>
            <person name="Li X."/>
            <person name="Tian Y."/>
            <person name="Gao K."/>
        </authorList>
    </citation>
    <scope>NUCLEOTIDE SEQUENCE [LARGE SCALE GENOMIC DNA]</scope>
    <source>
        <strain evidence="4">0250</strain>
    </source>
</reference>
<organism evidence="4 5">
    <name type="scientific">Streptomyces rhizosphaericus</name>
    <dbReference type="NCBI Taxonomy" id="114699"/>
    <lineage>
        <taxon>Bacteria</taxon>
        <taxon>Bacillati</taxon>
        <taxon>Actinomycetota</taxon>
        <taxon>Actinomycetes</taxon>
        <taxon>Kitasatosporales</taxon>
        <taxon>Streptomycetaceae</taxon>
        <taxon>Streptomyces</taxon>
        <taxon>Streptomyces violaceusniger group</taxon>
    </lineage>
</organism>
<evidence type="ECO:0008006" key="6">
    <source>
        <dbReference type="Google" id="ProtNLM"/>
    </source>
</evidence>
<name>A0A6G4AWP5_9ACTN</name>
<dbReference type="RefSeq" id="WP_164436103.1">
    <property type="nucleotide sequence ID" value="NZ_JAAIKT010000096.1"/>
</dbReference>
<evidence type="ECO:0000313" key="5">
    <source>
        <dbReference type="Proteomes" id="UP000476310"/>
    </source>
</evidence>
<dbReference type="AlphaFoldDB" id="A0A6G4AWP5"/>
<keyword evidence="3" id="KW-1133">Transmembrane helix</keyword>
<keyword evidence="3" id="KW-0472">Membrane</keyword>
<keyword evidence="3" id="KW-0812">Transmembrane</keyword>